<proteinExistence type="predicted"/>
<accession>A0A6J5NQA3</accession>
<dbReference type="EMBL" id="LR796682">
    <property type="protein sequence ID" value="CAB4159188.1"/>
    <property type="molecule type" value="Genomic_DNA"/>
</dbReference>
<name>A0A6J5NQA3_9CAUD</name>
<reference evidence="1" key="1">
    <citation type="submission" date="2020-04" db="EMBL/GenBank/DDBJ databases">
        <authorList>
            <person name="Chiriac C."/>
            <person name="Salcher M."/>
            <person name="Ghai R."/>
            <person name="Kavagutti S V."/>
        </authorList>
    </citation>
    <scope>NUCLEOTIDE SEQUENCE</scope>
</reference>
<protein>
    <submittedName>
        <fullName evidence="1">Uncharacterized protein</fullName>
    </submittedName>
</protein>
<sequence>MYGDPIQDIDLSNVTAKEGAAILQPGRHVCVVRSAKWNTTANSKRFEVMLESIGGDGVITARLSVLATNAEAQRIAREQLKALTEFGGHPNPDKPFLAGTDPFVGLAIGVVVAMGKPYTKDGVERTSPEVKGFFKLEDAQKAAAAPFMKPKVSGMAGGLRTAMSDDIPFAPCM</sequence>
<organism evidence="1">
    <name type="scientific">uncultured Caudovirales phage</name>
    <dbReference type="NCBI Taxonomy" id="2100421"/>
    <lineage>
        <taxon>Viruses</taxon>
        <taxon>Duplodnaviria</taxon>
        <taxon>Heunggongvirae</taxon>
        <taxon>Uroviricota</taxon>
        <taxon>Caudoviricetes</taxon>
        <taxon>Peduoviridae</taxon>
        <taxon>Maltschvirus</taxon>
        <taxon>Maltschvirus maltsch</taxon>
    </lineage>
</organism>
<gene>
    <name evidence="1" type="ORF">UFOVP706_65</name>
</gene>
<evidence type="ECO:0000313" key="1">
    <source>
        <dbReference type="EMBL" id="CAB4159188.1"/>
    </source>
</evidence>